<evidence type="ECO:0000313" key="3">
    <source>
        <dbReference type="EMBL" id="OSX80471.1"/>
    </source>
</evidence>
<feature type="compositionally biased region" description="Acidic residues" evidence="1">
    <location>
        <begin position="144"/>
        <end position="162"/>
    </location>
</feature>
<evidence type="ECO:0000256" key="1">
    <source>
        <dbReference type="SAM" id="MobiDB-lite"/>
    </source>
</evidence>
<protein>
    <submittedName>
        <fullName evidence="3">Uncharacterized protein</fullName>
    </submittedName>
</protein>
<feature type="transmembrane region" description="Helical" evidence="2">
    <location>
        <begin position="266"/>
        <end position="294"/>
    </location>
</feature>
<dbReference type="Proteomes" id="UP000218209">
    <property type="component" value="Unassembled WGS sequence"/>
</dbReference>
<accession>A0A1X6PHY9</accession>
<feature type="transmembrane region" description="Helical" evidence="2">
    <location>
        <begin position="185"/>
        <end position="203"/>
    </location>
</feature>
<keyword evidence="2" id="KW-0472">Membrane</keyword>
<reference evidence="3 4" key="1">
    <citation type="submission" date="2017-03" db="EMBL/GenBank/DDBJ databases">
        <title>WGS assembly of Porphyra umbilicalis.</title>
        <authorList>
            <person name="Brawley S.H."/>
            <person name="Blouin N.A."/>
            <person name="Ficko-Blean E."/>
            <person name="Wheeler G.L."/>
            <person name="Lohr M."/>
            <person name="Goodson H.V."/>
            <person name="Jenkins J.W."/>
            <person name="Blaby-Haas C.E."/>
            <person name="Helliwell K.E."/>
            <person name="Chan C."/>
            <person name="Marriage T."/>
            <person name="Bhattacharya D."/>
            <person name="Klein A.S."/>
            <person name="Badis Y."/>
            <person name="Brodie J."/>
            <person name="Cao Y."/>
            <person name="Collen J."/>
            <person name="Dittami S.M."/>
            <person name="Gachon C.M."/>
            <person name="Green B.R."/>
            <person name="Karpowicz S."/>
            <person name="Kim J.W."/>
            <person name="Kudahl U."/>
            <person name="Lin S."/>
            <person name="Michel G."/>
            <person name="Mittag M."/>
            <person name="Olson B.J."/>
            <person name="Pangilinan J."/>
            <person name="Peng Y."/>
            <person name="Qiu H."/>
            <person name="Shu S."/>
            <person name="Singer J.T."/>
            <person name="Smith A.G."/>
            <person name="Sprecher B.N."/>
            <person name="Wagner V."/>
            <person name="Wang W."/>
            <person name="Wang Z.-Y."/>
            <person name="Yan J."/>
            <person name="Yarish C."/>
            <person name="Zoeuner-Riek S."/>
            <person name="Zhuang Y."/>
            <person name="Zou Y."/>
            <person name="Lindquist E.A."/>
            <person name="Grimwood J."/>
            <person name="Barry K."/>
            <person name="Rokhsar D.S."/>
            <person name="Schmutz J."/>
            <person name="Stiller J.W."/>
            <person name="Grossman A.R."/>
            <person name="Prochnik S.E."/>
        </authorList>
    </citation>
    <scope>NUCLEOTIDE SEQUENCE [LARGE SCALE GENOMIC DNA]</scope>
    <source>
        <strain evidence="3">4086291</strain>
    </source>
</reference>
<sequence>MADQTAAAPTAPTPTAVAVAAALRSTPVMAASVFYALLRPTAVGAIGVWAFERLAPVTWAACTLGVGNVGGGAARDGAVAAVHAGRDCALGSLLFLVPLYGVVVGVALAHTAAVVVATSGEDVAVVPAATASDKRAKQAVAGAEEAEDSHDEEEEEEEEEEPSRETTAARRAAPALLWRGTHARVAAVVGAEFLAAAVCRFLLPGGRAAASGAPLLDGRAVAIAAAAATIQPVGLAALAALGVVIVPPRAVAWLAPAHAGSRAPAAAAAVAVAVAALAARAVAVAAVAVAAAAAGADVLLAELRAGASTAAVAVRVGWGGGSAWPPR</sequence>
<dbReference type="AlphaFoldDB" id="A0A1X6PHY9"/>
<feature type="transmembrane region" description="Helical" evidence="2">
    <location>
        <begin position="223"/>
        <end position="246"/>
    </location>
</feature>
<evidence type="ECO:0000256" key="2">
    <source>
        <dbReference type="SAM" id="Phobius"/>
    </source>
</evidence>
<keyword evidence="4" id="KW-1185">Reference proteome</keyword>
<gene>
    <name evidence="3" type="ORF">BU14_0052s0084</name>
</gene>
<feature type="region of interest" description="Disordered" evidence="1">
    <location>
        <begin position="137"/>
        <end position="170"/>
    </location>
</feature>
<organism evidence="3 4">
    <name type="scientific">Porphyra umbilicalis</name>
    <name type="common">Purple laver</name>
    <name type="synonym">Red alga</name>
    <dbReference type="NCBI Taxonomy" id="2786"/>
    <lineage>
        <taxon>Eukaryota</taxon>
        <taxon>Rhodophyta</taxon>
        <taxon>Bangiophyceae</taxon>
        <taxon>Bangiales</taxon>
        <taxon>Bangiaceae</taxon>
        <taxon>Porphyra</taxon>
    </lineage>
</organism>
<name>A0A1X6PHY9_PORUM</name>
<feature type="transmembrane region" description="Helical" evidence="2">
    <location>
        <begin position="93"/>
        <end position="117"/>
    </location>
</feature>
<evidence type="ECO:0000313" key="4">
    <source>
        <dbReference type="Proteomes" id="UP000218209"/>
    </source>
</evidence>
<proteinExistence type="predicted"/>
<dbReference type="EMBL" id="KV918775">
    <property type="protein sequence ID" value="OSX80471.1"/>
    <property type="molecule type" value="Genomic_DNA"/>
</dbReference>
<keyword evidence="2" id="KW-0812">Transmembrane</keyword>
<keyword evidence="2" id="KW-1133">Transmembrane helix</keyword>